<dbReference type="InterPro" id="IPR018035">
    <property type="entry name" value="Flagellar_FliH/T3SS_HrpE"/>
</dbReference>
<evidence type="ECO:0000256" key="4">
    <source>
        <dbReference type="ARBA" id="ARBA00022927"/>
    </source>
</evidence>
<dbReference type="InterPro" id="IPR012842">
    <property type="entry name" value="T3SS_SctL/SctL2"/>
</dbReference>
<evidence type="ECO:0000256" key="3">
    <source>
        <dbReference type="ARBA" id="ARBA00022490"/>
    </source>
</evidence>
<feature type="compositionally biased region" description="Low complexity" evidence="7">
    <location>
        <begin position="245"/>
        <end position="276"/>
    </location>
</feature>
<dbReference type="EMBL" id="CP046916">
    <property type="protein sequence ID" value="QGZ65817.1"/>
    <property type="molecule type" value="Genomic_DNA"/>
</dbReference>
<reference evidence="9 10" key="1">
    <citation type="submission" date="2019-12" db="EMBL/GenBank/DDBJ databases">
        <title>Paraburkholderia acidiphila 7Q-K02 sp. nov and Paraburkholderia acidisoli DHF22 sp. nov., two strains isolated from forest soil.</title>
        <authorList>
            <person name="Gao Z."/>
            <person name="Qiu L."/>
        </authorList>
    </citation>
    <scope>NUCLEOTIDE SEQUENCE [LARGE SCALE GENOMIC DNA]</scope>
    <source>
        <strain evidence="9 10">DHF22</strain>
    </source>
</reference>
<dbReference type="AlphaFoldDB" id="A0A7Z2GPY6"/>
<evidence type="ECO:0000259" key="8">
    <source>
        <dbReference type="Pfam" id="PF02108"/>
    </source>
</evidence>
<feature type="region of interest" description="Disordered" evidence="7">
    <location>
        <begin position="239"/>
        <end position="283"/>
    </location>
</feature>
<dbReference type="GO" id="GO:0005829">
    <property type="term" value="C:cytosol"/>
    <property type="evidence" value="ECO:0007669"/>
    <property type="project" value="TreeGrafter"/>
</dbReference>
<dbReference type="Pfam" id="PF02108">
    <property type="entry name" value="FliH"/>
    <property type="match status" value="1"/>
</dbReference>
<comment type="subcellular location">
    <subcellularLocation>
        <location evidence="1">Cytoplasm</location>
    </subcellularLocation>
</comment>
<keyword evidence="4" id="KW-0653">Protein transport</keyword>
<evidence type="ECO:0000256" key="1">
    <source>
        <dbReference type="ARBA" id="ARBA00004496"/>
    </source>
</evidence>
<dbReference type="KEGG" id="pacs:FAZ98_28650"/>
<keyword evidence="3" id="KW-0963">Cytoplasm</keyword>
<dbReference type="RefSeq" id="WP_158956645.1">
    <property type="nucleotide sequence ID" value="NZ_CP046916.1"/>
</dbReference>
<protein>
    <recommendedName>
        <fullName evidence="6">Type 3 secretion system stator protein</fullName>
    </recommendedName>
</protein>
<dbReference type="GO" id="GO:0030254">
    <property type="term" value="P:protein secretion by the type III secretion system"/>
    <property type="evidence" value="ECO:0007669"/>
    <property type="project" value="InterPro"/>
</dbReference>
<accession>A0A7Z2GPY6</accession>
<dbReference type="Proteomes" id="UP000433577">
    <property type="component" value="Chromosome 4"/>
</dbReference>
<dbReference type="PANTHER" id="PTHR34982">
    <property type="entry name" value="YOP PROTEINS TRANSLOCATION PROTEIN L"/>
    <property type="match status" value="1"/>
</dbReference>
<name>A0A7Z2GPY6_9BURK</name>
<proteinExistence type="inferred from homology"/>
<evidence type="ECO:0000256" key="2">
    <source>
        <dbReference type="ARBA" id="ARBA00022448"/>
    </source>
</evidence>
<dbReference type="OrthoDB" id="6008834at2"/>
<comment type="similarity">
    <text evidence="5">Belongs to the SctL stator family.</text>
</comment>
<gene>
    <name evidence="9" type="ORF">FAZ98_28650</name>
</gene>
<evidence type="ECO:0000256" key="6">
    <source>
        <dbReference type="ARBA" id="ARBA00040494"/>
    </source>
</evidence>
<dbReference type="PANTHER" id="PTHR34982:SF4">
    <property type="entry name" value="TYPE 3 SECRETION SYSTEM STATOR PROTEIN"/>
    <property type="match status" value="1"/>
</dbReference>
<organism evidence="9 10">
    <name type="scientific">Paraburkholderia acidisoli</name>
    <dbReference type="NCBI Taxonomy" id="2571748"/>
    <lineage>
        <taxon>Bacteria</taxon>
        <taxon>Pseudomonadati</taxon>
        <taxon>Pseudomonadota</taxon>
        <taxon>Betaproteobacteria</taxon>
        <taxon>Burkholderiales</taxon>
        <taxon>Burkholderiaceae</taxon>
        <taxon>Paraburkholderia</taxon>
    </lineage>
</organism>
<evidence type="ECO:0000313" key="10">
    <source>
        <dbReference type="Proteomes" id="UP000433577"/>
    </source>
</evidence>
<keyword evidence="10" id="KW-1185">Reference proteome</keyword>
<sequence length="283" mass="29861">MVIWLSRHDEASVDTAAPRFGVHGDIVPRETFGALVELSDAYAQAEHDAQQRLEAAHAEAARIVEAGRAQAEALIEAARDDYERAAQRGYEEGVAQGAAEWLAGIAHAAGEARAAQEPMRARMAEIVAMAVEQIVRSERAGALFERALAAVDGIVEGSTYLHVAVHPDDLDDARAAFEAFGSRWRELGRPLPLRVVADAKLAPGSCLCESDLGLVDAGVTTQLRTMRAAIARALKASVRDEAHAPQDPNAAHEAAAARDAAGPASEPASESAVDPAFEPEPAA</sequence>
<dbReference type="InterPro" id="IPR051472">
    <property type="entry name" value="T3SS_Stator/FliH"/>
</dbReference>
<dbReference type="Gene3D" id="1.20.5.2950">
    <property type="match status" value="1"/>
</dbReference>
<feature type="domain" description="Flagellar assembly protein FliH/Type III secretion system HrpE" evidence="8">
    <location>
        <begin position="111"/>
        <end position="225"/>
    </location>
</feature>
<evidence type="ECO:0000256" key="5">
    <source>
        <dbReference type="ARBA" id="ARBA00024335"/>
    </source>
</evidence>
<evidence type="ECO:0000256" key="7">
    <source>
        <dbReference type="SAM" id="MobiDB-lite"/>
    </source>
</evidence>
<evidence type="ECO:0000313" key="9">
    <source>
        <dbReference type="EMBL" id="QGZ65817.1"/>
    </source>
</evidence>
<dbReference type="NCBIfam" id="TIGR02499">
    <property type="entry name" value="HrpE_YscL_not"/>
    <property type="match status" value="1"/>
</dbReference>
<keyword evidence="2" id="KW-0813">Transport</keyword>